<dbReference type="AlphaFoldDB" id="A0A9N9JDW1"/>
<reference evidence="1" key="1">
    <citation type="submission" date="2021-06" db="EMBL/GenBank/DDBJ databases">
        <authorList>
            <person name="Kallberg Y."/>
            <person name="Tangrot J."/>
            <person name="Rosling A."/>
        </authorList>
    </citation>
    <scope>NUCLEOTIDE SEQUENCE</scope>
    <source>
        <strain evidence="1">FL130A</strain>
    </source>
</reference>
<feature type="non-terminal residue" evidence="1">
    <location>
        <position position="57"/>
    </location>
</feature>
<comment type="caution">
    <text evidence="1">The sequence shown here is derived from an EMBL/GenBank/DDBJ whole genome shotgun (WGS) entry which is preliminary data.</text>
</comment>
<gene>
    <name evidence="1" type="ORF">ALEPTO_LOCUS14453</name>
</gene>
<organism evidence="1 2">
    <name type="scientific">Ambispora leptoticha</name>
    <dbReference type="NCBI Taxonomy" id="144679"/>
    <lineage>
        <taxon>Eukaryota</taxon>
        <taxon>Fungi</taxon>
        <taxon>Fungi incertae sedis</taxon>
        <taxon>Mucoromycota</taxon>
        <taxon>Glomeromycotina</taxon>
        <taxon>Glomeromycetes</taxon>
        <taxon>Archaeosporales</taxon>
        <taxon>Ambisporaceae</taxon>
        <taxon>Ambispora</taxon>
    </lineage>
</organism>
<evidence type="ECO:0000313" key="2">
    <source>
        <dbReference type="Proteomes" id="UP000789508"/>
    </source>
</evidence>
<proteinExistence type="predicted"/>
<dbReference type="Proteomes" id="UP000789508">
    <property type="component" value="Unassembled WGS sequence"/>
</dbReference>
<name>A0A9N9JDW1_9GLOM</name>
<sequence length="57" mass="6528">FHSQLAVSMHPKPNNESLALDNIPAYHQETITNIENEYDIMTTATKRTLSILNFILK</sequence>
<evidence type="ECO:0000313" key="1">
    <source>
        <dbReference type="EMBL" id="CAG8776944.1"/>
    </source>
</evidence>
<dbReference type="EMBL" id="CAJVPS010056289">
    <property type="protein sequence ID" value="CAG8776944.1"/>
    <property type="molecule type" value="Genomic_DNA"/>
</dbReference>
<accession>A0A9N9JDW1</accession>
<keyword evidence="2" id="KW-1185">Reference proteome</keyword>
<feature type="non-terminal residue" evidence="1">
    <location>
        <position position="1"/>
    </location>
</feature>
<protein>
    <submittedName>
        <fullName evidence="1">9983_t:CDS:1</fullName>
    </submittedName>
</protein>